<dbReference type="GO" id="GO:0046872">
    <property type="term" value="F:metal ion binding"/>
    <property type="evidence" value="ECO:0007669"/>
    <property type="project" value="UniProtKB-KW"/>
</dbReference>
<feature type="transmembrane region" description="Helical" evidence="12">
    <location>
        <begin position="103"/>
        <end position="126"/>
    </location>
</feature>
<evidence type="ECO:0000256" key="9">
    <source>
        <dbReference type="ARBA" id="ARBA00023303"/>
    </source>
</evidence>
<feature type="transmembrane region" description="Helical" evidence="12">
    <location>
        <begin position="36"/>
        <end position="60"/>
    </location>
</feature>
<dbReference type="EMBL" id="QFQD01000036">
    <property type="protein sequence ID" value="PZQ82015.1"/>
    <property type="molecule type" value="Genomic_DNA"/>
</dbReference>
<dbReference type="Pfam" id="PF02537">
    <property type="entry name" value="CRCB"/>
    <property type="match status" value="1"/>
</dbReference>
<evidence type="ECO:0000256" key="1">
    <source>
        <dbReference type="ARBA" id="ARBA00004651"/>
    </source>
</evidence>
<organism evidence="13 14">
    <name type="scientific">Ancylobacter novellus</name>
    <name type="common">Thiobacillus novellus</name>
    <dbReference type="NCBI Taxonomy" id="921"/>
    <lineage>
        <taxon>Bacteria</taxon>
        <taxon>Pseudomonadati</taxon>
        <taxon>Pseudomonadota</taxon>
        <taxon>Alphaproteobacteria</taxon>
        <taxon>Hyphomicrobiales</taxon>
        <taxon>Xanthobacteraceae</taxon>
        <taxon>Ancylobacter</taxon>
    </lineage>
</organism>
<dbReference type="AlphaFoldDB" id="A0A2W5R4R5"/>
<evidence type="ECO:0000256" key="8">
    <source>
        <dbReference type="ARBA" id="ARBA00023136"/>
    </source>
</evidence>
<evidence type="ECO:0000256" key="11">
    <source>
        <dbReference type="ARBA" id="ARBA00035585"/>
    </source>
</evidence>
<comment type="activity regulation">
    <text evidence="12">Na(+) is not transported, but it plays an essential structural role and its presence is essential for fluoride channel function.</text>
</comment>
<dbReference type="GO" id="GO:0062054">
    <property type="term" value="F:fluoride channel activity"/>
    <property type="evidence" value="ECO:0007669"/>
    <property type="project" value="UniProtKB-UniRule"/>
</dbReference>
<dbReference type="InterPro" id="IPR003691">
    <property type="entry name" value="FluC"/>
</dbReference>
<keyword evidence="4 12" id="KW-0812">Transmembrane</keyword>
<keyword evidence="9 12" id="KW-0407">Ion channel</keyword>
<keyword evidence="2 12" id="KW-1003">Cell membrane</keyword>
<comment type="similarity">
    <text evidence="10 12">Belongs to the fluoride channel Fluc/FEX (TC 1.A.43) family.</text>
</comment>
<proteinExistence type="inferred from homology"/>
<keyword evidence="6 12" id="KW-0915">Sodium</keyword>
<dbReference type="GO" id="GO:0140114">
    <property type="term" value="P:cellular detoxification of fluoride"/>
    <property type="evidence" value="ECO:0007669"/>
    <property type="project" value="UniProtKB-UniRule"/>
</dbReference>
<evidence type="ECO:0000256" key="2">
    <source>
        <dbReference type="ARBA" id="ARBA00022475"/>
    </source>
</evidence>
<evidence type="ECO:0000256" key="5">
    <source>
        <dbReference type="ARBA" id="ARBA00022989"/>
    </source>
</evidence>
<evidence type="ECO:0000256" key="6">
    <source>
        <dbReference type="ARBA" id="ARBA00023053"/>
    </source>
</evidence>
<keyword evidence="12" id="KW-0479">Metal-binding</keyword>
<feature type="binding site" evidence="12">
    <location>
        <position position="80"/>
    </location>
    <ligand>
        <name>Na(+)</name>
        <dbReference type="ChEBI" id="CHEBI:29101"/>
        <note>structural</note>
    </ligand>
</feature>
<evidence type="ECO:0000256" key="7">
    <source>
        <dbReference type="ARBA" id="ARBA00023065"/>
    </source>
</evidence>
<accession>A0A2W5R4R5</accession>
<keyword evidence="3" id="KW-0997">Cell inner membrane</keyword>
<evidence type="ECO:0000313" key="13">
    <source>
        <dbReference type="EMBL" id="PZQ82015.1"/>
    </source>
</evidence>
<comment type="catalytic activity">
    <reaction evidence="11">
        <text>fluoride(in) = fluoride(out)</text>
        <dbReference type="Rhea" id="RHEA:76159"/>
        <dbReference type="ChEBI" id="CHEBI:17051"/>
    </reaction>
    <physiologicalReaction direction="left-to-right" evidence="11">
        <dbReference type="Rhea" id="RHEA:76160"/>
    </physiologicalReaction>
</comment>
<evidence type="ECO:0000256" key="4">
    <source>
        <dbReference type="ARBA" id="ARBA00022692"/>
    </source>
</evidence>
<comment type="subcellular location">
    <subcellularLocation>
        <location evidence="1 12">Cell membrane</location>
        <topology evidence="1 12">Multi-pass membrane protein</topology>
    </subcellularLocation>
</comment>
<keyword evidence="7 12" id="KW-0406">Ion transport</keyword>
<comment type="caution">
    <text evidence="13">The sequence shown here is derived from an EMBL/GenBank/DDBJ whole genome shotgun (WGS) entry which is preliminary data.</text>
</comment>
<protein>
    <recommendedName>
        <fullName evidence="12">Fluoride-specific ion channel FluC</fullName>
    </recommendedName>
</protein>
<dbReference type="NCBIfam" id="NF010791">
    <property type="entry name" value="PRK14195.1"/>
    <property type="match status" value="1"/>
</dbReference>
<dbReference type="PANTHER" id="PTHR28259">
    <property type="entry name" value="FLUORIDE EXPORT PROTEIN 1-RELATED"/>
    <property type="match status" value="1"/>
</dbReference>
<feature type="binding site" evidence="12">
    <location>
        <position position="83"/>
    </location>
    <ligand>
        <name>Na(+)</name>
        <dbReference type="ChEBI" id="CHEBI:29101"/>
        <note>structural</note>
    </ligand>
</feature>
<dbReference type="NCBIfam" id="NF010794">
    <property type="entry name" value="PRK14198.1"/>
    <property type="match status" value="1"/>
</dbReference>
<sequence>MGGVNGILMIFIGAGIGGVLRNAVNMAAMRMFGMGFPIGTMFINVLGSFLIGCIAGWLTFKAGHAWAVHAKLFIITGVLGGFTTFSSFSLDTALLVERGEMGLAALYVGGSVAISLAAVFGGLALMRALA</sequence>
<dbReference type="HAMAP" id="MF_00454">
    <property type="entry name" value="FluC"/>
    <property type="match status" value="1"/>
</dbReference>
<evidence type="ECO:0000256" key="10">
    <source>
        <dbReference type="ARBA" id="ARBA00035120"/>
    </source>
</evidence>
<name>A0A2W5R4R5_ANCNO</name>
<dbReference type="GO" id="GO:0005886">
    <property type="term" value="C:plasma membrane"/>
    <property type="evidence" value="ECO:0007669"/>
    <property type="project" value="UniProtKB-SubCell"/>
</dbReference>
<reference evidence="13 14" key="1">
    <citation type="submission" date="2017-08" db="EMBL/GenBank/DDBJ databases">
        <title>Infants hospitalized years apart are colonized by the same room-sourced microbial strains.</title>
        <authorList>
            <person name="Brooks B."/>
            <person name="Olm M.R."/>
            <person name="Firek B.A."/>
            <person name="Baker R."/>
            <person name="Thomas B.C."/>
            <person name="Morowitz M.J."/>
            <person name="Banfield J.F."/>
        </authorList>
    </citation>
    <scope>NUCLEOTIDE SEQUENCE [LARGE SCALE GENOMIC DNA]</scope>
    <source>
        <strain evidence="13">S2_005_001_R2_27</strain>
    </source>
</reference>
<keyword evidence="12" id="KW-0813">Transport</keyword>
<evidence type="ECO:0000256" key="12">
    <source>
        <dbReference type="HAMAP-Rule" id="MF_00454"/>
    </source>
</evidence>
<keyword evidence="5 12" id="KW-1133">Transmembrane helix</keyword>
<dbReference type="PANTHER" id="PTHR28259:SF1">
    <property type="entry name" value="FLUORIDE EXPORT PROTEIN 1-RELATED"/>
    <property type="match status" value="1"/>
</dbReference>
<comment type="function">
    <text evidence="12">Fluoride-specific ion channel. Important for reducing fluoride concentration in the cell, thus reducing its toxicity.</text>
</comment>
<evidence type="ECO:0000313" key="14">
    <source>
        <dbReference type="Proteomes" id="UP000248887"/>
    </source>
</evidence>
<feature type="transmembrane region" description="Helical" evidence="12">
    <location>
        <begin position="6"/>
        <end position="24"/>
    </location>
</feature>
<gene>
    <name evidence="12" type="primary">fluC</name>
    <name evidence="12" type="synonym">crcB</name>
    <name evidence="13" type="ORF">DI549_12620</name>
</gene>
<dbReference type="Proteomes" id="UP000248887">
    <property type="component" value="Unassembled WGS sequence"/>
</dbReference>
<keyword evidence="8 12" id="KW-0472">Membrane</keyword>
<evidence type="ECO:0000256" key="3">
    <source>
        <dbReference type="ARBA" id="ARBA00022519"/>
    </source>
</evidence>
<feature type="transmembrane region" description="Helical" evidence="12">
    <location>
        <begin position="72"/>
        <end position="96"/>
    </location>
</feature>